<accession>A0ABD2X4R0</accession>
<gene>
    <name evidence="1" type="ORF">TKK_006212</name>
</gene>
<dbReference type="Proteomes" id="UP001627154">
    <property type="component" value="Unassembled WGS sequence"/>
</dbReference>
<proteinExistence type="predicted"/>
<dbReference type="EMBL" id="JBJJXI010000051">
    <property type="protein sequence ID" value="KAL3400341.1"/>
    <property type="molecule type" value="Genomic_DNA"/>
</dbReference>
<evidence type="ECO:0000313" key="1">
    <source>
        <dbReference type="EMBL" id="KAL3400341.1"/>
    </source>
</evidence>
<keyword evidence="2" id="KW-1185">Reference proteome</keyword>
<evidence type="ECO:0008006" key="3">
    <source>
        <dbReference type="Google" id="ProtNLM"/>
    </source>
</evidence>
<protein>
    <recommendedName>
        <fullName evidence="3">DUF1985 domain-containing protein</fullName>
    </recommendedName>
</protein>
<comment type="caution">
    <text evidence="1">The sequence shown here is derived from an EMBL/GenBank/DDBJ whole genome shotgun (WGS) entry which is preliminary data.</text>
</comment>
<name>A0ABD2X4R0_9HYME</name>
<reference evidence="1 2" key="1">
    <citation type="journal article" date="2024" name="bioRxiv">
        <title>A reference genome for Trichogramma kaykai: A tiny desert-dwelling parasitoid wasp with competing sex-ratio distorters.</title>
        <authorList>
            <person name="Culotta J."/>
            <person name="Lindsey A.R."/>
        </authorList>
    </citation>
    <scope>NUCLEOTIDE SEQUENCE [LARGE SCALE GENOMIC DNA]</scope>
    <source>
        <strain evidence="1 2">KSX58</strain>
    </source>
</reference>
<dbReference type="AlphaFoldDB" id="A0ABD2X4R0"/>
<organism evidence="1 2">
    <name type="scientific">Trichogramma kaykai</name>
    <dbReference type="NCBI Taxonomy" id="54128"/>
    <lineage>
        <taxon>Eukaryota</taxon>
        <taxon>Metazoa</taxon>
        <taxon>Ecdysozoa</taxon>
        <taxon>Arthropoda</taxon>
        <taxon>Hexapoda</taxon>
        <taxon>Insecta</taxon>
        <taxon>Pterygota</taxon>
        <taxon>Neoptera</taxon>
        <taxon>Endopterygota</taxon>
        <taxon>Hymenoptera</taxon>
        <taxon>Apocrita</taxon>
        <taxon>Proctotrupomorpha</taxon>
        <taxon>Chalcidoidea</taxon>
        <taxon>Trichogrammatidae</taxon>
        <taxon>Trichogramma</taxon>
    </lineage>
</organism>
<evidence type="ECO:0000313" key="2">
    <source>
        <dbReference type="Proteomes" id="UP001627154"/>
    </source>
</evidence>
<sequence>MLAIVELIETKVGQELDFGLKVMGFFDKYELYESSAISTIKDVDDSFDSTLEEMAEKSTYMDYLKFASSYMLLKIPYFSSGVSALYLCEKVTRKFFREWALDCFMALIHYRLPILCCDMIIDQLTNKDLYNICLAAKVQTDE</sequence>